<gene>
    <name evidence="9" type="primary">limd1b</name>
</gene>
<dbReference type="GO" id="GO:0005667">
    <property type="term" value="C:transcription regulator complex"/>
    <property type="evidence" value="ECO:0007669"/>
    <property type="project" value="TreeGrafter"/>
</dbReference>
<evidence type="ECO:0000256" key="2">
    <source>
        <dbReference type="ARBA" id="ARBA00022491"/>
    </source>
</evidence>
<dbReference type="InterPro" id="IPR001781">
    <property type="entry name" value="Znf_LIM"/>
</dbReference>
<keyword evidence="4 6" id="KW-0862">Zinc</keyword>
<reference evidence="9" key="1">
    <citation type="submission" date="2025-08" db="UniProtKB">
        <authorList>
            <consortium name="RefSeq"/>
        </authorList>
    </citation>
    <scope>IDENTIFICATION</scope>
</reference>
<dbReference type="SMART" id="SM00132">
    <property type="entry name" value="LIM"/>
    <property type="match status" value="2"/>
</dbReference>
<dbReference type="GO" id="GO:0005634">
    <property type="term" value="C:nucleus"/>
    <property type="evidence" value="ECO:0007669"/>
    <property type="project" value="TreeGrafter"/>
</dbReference>
<keyword evidence="2" id="KW-0678">Repressor</keyword>
<dbReference type="GO" id="GO:0046872">
    <property type="term" value="F:metal ion binding"/>
    <property type="evidence" value="ECO:0007669"/>
    <property type="project" value="UniProtKB-KW"/>
</dbReference>
<keyword evidence="3 6" id="KW-0479">Metal-binding</keyword>
<dbReference type="AlphaFoldDB" id="A0A8M1KRS3"/>
<dbReference type="GeneID" id="116225002"/>
<evidence type="ECO:0000256" key="6">
    <source>
        <dbReference type="PROSITE-ProRule" id="PRU00125"/>
    </source>
</evidence>
<dbReference type="RefSeq" id="XP_042566577.1">
    <property type="nucleotide sequence ID" value="XM_042710643.1"/>
</dbReference>
<keyword evidence="5 6" id="KW-0440">LIM domain</keyword>
<evidence type="ECO:0000256" key="1">
    <source>
        <dbReference type="ARBA" id="ARBA00015501"/>
    </source>
</evidence>
<dbReference type="GO" id="GO:0000932">
    <property type="term" value="C:P-body"/>
    <property type="evidence" value="ECO:0007669"/>
    <property type="project" value="TreeGrafter"/>
</dbReference>
<evidence type="ECO:0000313" key="8">
    <source>
        <dbReference type="Proteomes" id="UP000515152"/>
    </source>
</evidence>
<protein>
    <recommendedName>
        <fullName evidence="1">LIM domain-containing protein 1</fullName>
    </recommendedName>
</protein>
<evidence type="ECO:0000256" key="3">
    <source>
        <dbReference type="ARBA" id="ARBA00022723"/>
    </source>
</evidence>
<feature type="domain" description="LIM zinc-binding" evidence="7">
    <location>
        <begin position="129"/>
        <end position="189"/>
    </location>
</feature>
<dbReference type="PANTHER" id="PTHR24219:SF3">
    <property type="entry name" value="LIM DOMAIN-CONTAINING PROTEIN 1"/>
    <property type="match status" value="1"/>
</dbReference>
<dbReference type="OrthoDB" id="25414at2759"/>
<dbReference type="PROSITE" id="PS00478">
    <property type="entry name" value="LIM_DOMAIN_1"/>
    <property type="match status" value="2"/>
</dbReference>
<dbReference type="GO" id="GO:0035331">
    <property type="term" value="P:negative regulation of hippo signaling"/>
    <property type="evidence" value="ECO:0007669"/>
    <property type="project" value="TreeGrafter"/>
</dbReference>
<evidence type="ECO:0000256" key="5">
    <source>
        <dbReference type="ARBA" id="ARBA00023038"/>
    </source>
</evidence>
<evidence type="ECO:0000259" key="7">
    <source>
        <dbReference type="PROSITE" id="PS50023"/>
    </source>
</evidence>
<accession>A0A8M1KRS3</accession>
<sequence>MLAFRSQHVTIYCQKEPCPCSIFTTNCFDKSAALAPSRGYFDLYHISCYSSISNSRLCFTAQTGTCVRCSQRVYGDGQACQAMGKLYHDSCFTCSACSQRLQKQPFYSVSGRLFCKDHFMYSDAHQSSESCNSCGFLIKDMVLQAMGKSYHPACFCCTVCHQSLEGARFCLDSANRVYCLKDYHRYVAPTCATCALPILPTEGSLVTERIVSMDRDYHVYCFH</sequence>
<name>A0A8M1KRS3_CLUHA</name>
<dbReference type="PROSITE" id="PS50023">
    <property type="entry name" value="LIM_DOMAIN_2"/>
    <property type="match status" value="2"/>
</dbReference>
<dbReference type="Pfam" id="PF00412">
    <property type="entry name" value="LIM"/>
    <property type="match status" value="2"/>
</dbReference>
<feature type="domain" description="LIM zinc-binding" evidence="7">
    <location>
        <begin position="64"/>
        <end position="125"/>
    </location>
</feature>
<dbReference type="GO" id="GO:0003714">
    <property type="term" value="F:transcription corepressor activity"/>
    <property type="evidence" value="ECO:0007669"/>
    <property type="project" value="TreeGrafter"/>
</dbReference>
<evidence type="ECO:0000313" key="9">
    <source>
        <dbReference type="RefSeq" id="XP_042566577.1"/>
    </source>
</evidence>
<keyword evidence="8" id="KW-1185">Reference proteome</keyword>
<evidence type="ECO:0000256" key="4">
    <source>
        <dbReference type="ARBA" id="ARBA00022833"/>
    </source>
</evidence>
<dbReference type="GO" id="GO:0005912">
    <property type="term" value="C:adherens junction"/>
    <property type="evidence" value="ECO:0007669"/>
    <property type="project" value="TreeGrafter"/>
</dbReference>
<organism evidence="8 9">
    <name type="scientific">Clupea harengus</name>
    <name type="common">Atlantic herring</name>
    <dbReference type="NCBI Taxonomy" id="7950"/>
    <lineage>
        <taxon>Eukaryota</taxon>
        <taxon>Metazoa</taxon>
        <taxon>Chordata</taxon>
        <taxon>Craniata</taxon>
        <taxon>Vertebrata</taxon>
        <taxon>Euteleostomi</taxon>
        <taxon>Actinopterygii</taxon>
        <taxon>Neopterygii</taxon>
        <taxon>Teleostei</taxon>
        <taxon>Clupei</taxon>
        <taxon>Clupeiformes</taxon>
        <taxon>Clupeoidei</taxon>
        <taxon>Clupeidae</taxon>
        <taxon>Clupea</taxon>
    </lineage>
</organism>
<dbReference type="Proteomes" id="UP000515152">
    <property type="component" value="Chromosome 19"/>
</dbReference>
<dbReference type="PANTHER" id="PTHR24219">
    <property type="entry name" value="LIM DOMAIN-CONTAINING PROTEIN JUB"/>
    <property type="match status" value="1"/>
</dbReference>
<dbReference type="InterPro" id="IPR047172">
    <property type="entry name" value="Ajuba-like"/>
</dbReference>
<proteinExistence type="predicted"/>
<dbReference type="CTD" id="798800"/>
<dbReference type="GO" id="GO:0007010">
    <property type="term" value="P:cytoskeleton organization"/>
    <property type="evidence" value="ECO:0007669"/>
    <property type="project" value="TreeGrafter"/>
</dbReference>
<dbReference type="GO" id="GO:0001666">
    <property type="term" value="P:response to hypoxia"/>
    <property type="evidence" value="ECO:0007669"/>
    <property type="project" value="TreeGrafter"/>
</dbReference>